<dbReference type="InterPro" id="IPR050345">
    <property type="entry name" value="Aliph_Amidase/BUP"/>
</dbReference>
<gene>
    <name evidence="3" type="ORF">AB0K36_10910</name>
</gene>
<evidence type="ECO:0000259" key="2">
    <source>
        <dbReference type="PROSITE" id="PS50263"/>
    </source>
</evidence>
<dbReference type="SUPFAM" id="SSF56317">
    <property type="entry name" value="Carbon-nitrogen hydrolase"/>
    <property type="match status" value="1"/>
</dbReference>
<dbReference type="GO" id="GO:0016787">
    <property type="term" value="F:hydrolase activity"/>
    <property type="evidence" value="ECO:0007669"/>
    <property type="project" value="UniProtKB-KW"/>
</dbReference>
<keyword evidence="4" id="KW-1185">Reference proteome</keyword>
<keyword evidence="1 3" id="KW-0378">Hydrolase</keyword>
<dbReference type="EMBL" id="JBFAQK010000010">
    <property type="protein sequence ID" value="MEV4681272.1"/>
    <property type="molecule type" value="Genomic_DNA"/>
</dbReference>
<dbReference type="Proteomes" id="UP001552521">
    <property type="component" value="Unassembled WGS sequence"/>
</dbReference>
<name>A0ABV3HRR7_9ACTN</name>
<dbReference type="PANTHER" id="PTHR43674">
    <property type="entry name" value="NITRILASE C965.09-RELATED"/>
    <property type="match status" value="1"/>
</dbReference>
<evidence type="ECO:0000313" key="3">
    <source>
        <dbReference type="EMBL" id="MEV4681272.1"/>
    </source>
</evidence>
<dbReference type="Pfam" id="PF00795">
    <property type="entry name" value="CN_hydrolase"/>
    <property type="match status" value="1"/>
</dbReference>
<dbReference type="InterPro" id="IPR036526">
    <property type="entry name" value="C-N_Hydrolase_sf"/>
</dbReference>
<accession>A0ABV3HRR7</accession>
<feature type="domain" description="CN hydrolase" evidence="2">
    <location>
        <begin position="1"/>
        <end position="238"/>
    </location>
</feature>
<comment type="caution">
    <text evidence="3">The sequence shown here is derived from an EMBL/GenBank/DDBJ whole genome shotgun (WGS) entry which is preliminary data.</text>
</comment>
<dbReference type="Gene3D" id="3.60.110.10">
    <property type="entry name" value="Carbon-nitrogen hydrolase"/>
    <property type="match status" value="1"/>
</dbReference>
<dbReference type="PROSITE" id="PS50263">
    <property type="entry name" value="CN_HYDROLASE"/>
    <property type="match status" value="1"/>
</dbReference>
<dbReference type="RefSeq" id="WP_364591334.1">
    <property type="nucleotide sequence ID" value="NZ_JBFAQK010000010.1"/>
</dbReference>
<evidence type="ECO:0000256" key="1">
    <source>
        <dbReference type="ARBA" id="ARBA00022801"/>
    </source>
</evidence>
<sequence>MKIAAGQFTSVPGDIGANVDSMRGLVRAAAGQGAALVAFCELAVTGYDLDLIAGRPELWLSEDDRRLEPLREACRATSTAALVGCAARTSGPRPTIAALVIGPDGELLARYDKTHLYGEENDVFTAGTRDGRFTLDGVRFAVAVCYDNRFPDVAERAKADGCRVYVASSVLDEHNDSFERVYPVRARDNALPVLLANAMGPSGVGDCLGGSAVWGPDGVLLATAGTEAPALAVARIPAGRLAAGPDRAASAHSPGG</sequence>
<reference evidence="3 4" key="1">
    <citation type="submission" date="2024-06" db="EMBL/GenBank/DDBJ databases">
        <title>The Natural Products Discovery Center: Release of the First 8490 Sequenced Strains for Exploring Actinobacteria Biosynthetic Diversity.</title>
        <authorList>
            <person name="Kalkreuter E."/>
            <person name="Kautsar S.A."/>
            <person name="Yang D."/>
            <person name="Bader C.D."/>
            <person name="Teijaro C.N."/>
            <person name="Fluegel L."/>
            <person name="Davis C.M."/>
            <person name="Simpson J.R."/>
            <person name="Lauterbach L."/>
            <person name="Steele A.D."/>
            <person name="Gui C."/>
            <person name="Meng S."/>
            <person name="Li G."/>
            <person name="Viehrig K."/>
            <person name="Ye F."/>
            <person name="Su P."/>
            <person name="Kiefer A.F."/>
            <person name="Nichols A."/>
            <person name="Cepeda A.J."/>
            <person name="Yan W."/>
            <person name="Fan B."/>
            <person name="Jiang Y."/>
            <person name="Adhikari A."/>
            <person name="Zheng C.-J."/>
            <person name="Schuster L."/>
            <person name="Cowan T.M."/>
            <person name="Smanski M.J."/>
            <person name="Chevrette M.G."/>
            <person name="De Carvalho L.P.S."/>
            <person name="Shen B."/>
        </authorList>
    </citation>
    <scope>NUCLEOTIDE SEQUENCE [LARGE SCALE GENOMIC DNA]</scope>
    <source>
        <strain evidence="3 4">NPDC049344</strain>
    </source>
</reference>
<proteinExistence type="predicted"/>
<protein>
    <submittedName>
        <fullName evidence="3">Carbon-nitrogen hydrolase family protein</fullName>
    </submittedName>
</protein>
<organism evidence="3 4">
    <name type="scientific">Streptomyces kurssanovii</name>
    <dbReference type="NCBI Taxonomy" id="67312"/>
    <lineage>
        <taxon>Bacteria</taxon>
        <taxon>Bacillati</taxon>
        <taxon>Actinomycetota</taxon>
        <taxon>Actinomycetes</taxon>
        <taxon>Kitasatosporales</taxon>
        <taxon>Streptomycetaceae</taxon>
        <taxon>Streptomyces</taxon>
    </lineage>
</organism>
<dbReference type="PANTHER" id="PTHR43674:SF2">
    <property type="entry name" value="BETA-UREIDOPROPIONASE"/>
    <property type="match status" value="1"/>
</dbReference>
<dbReference type="CDD" id="cd07197">
    <property type="entry name" value="nitrilase"/>
    <property type="match status" value="1"/>
</dbReference>
<evidence type="ECO:0000313" key="4">
    <source>
        <dbReference type="Proteomes" id="UP001552521"/>
    </source>
</evidence>
<dbReference type="InterPro" id="IPR003010">
    <property type="entry name" value="C-N_Hydrolase"/>
</dbReference>